<dbReference type="AlphaFoldDB" id="A0A318KUY2"/>
<dbReference type="EMBL" id="QJKI01000003">
    <property type="protein sequence ID" value="PXX80668.1"/>
    <property type="molecule type" value="Genomic_DNA"/>
</dbReference>
<dbReference type="CDD" id="cd07377">
    <property type="entry name" value="WHTH_GntR"/>
    <property type="match status" value="1"/>
</dbReference>
<organism evidence="8 9">
    <name type="scientific">Rivihabitans pingtungensis</name>
    <dbReference type="NCBI Taxonomy" id="1054498"/>
    <lineage>
        <taxon>Bacteria</taxon>
        <taxon>Pseudomonadati</taxon>
        <taxon>Pseudomonadota</taxon>
        <taxon>Betaproteobacteria</taxon>
        <taxon>Neisseriales</taxon>
        <taxon>Aquaspirillaceae</taxon>
        <taxon>Rivihabitans</taxon>
    </lineage>
</organism>
<keyword evidence="2" id="KW-0805">Transcription regulation</keyword>
<reference evidence="8 9" key="1">
    <citation type="submission" date="2018-05" db="EMBL/GenBank/DDBJ databases">
        <title>Genomic Encyclopedia of Type Strains, Phase IV (KMG-IV): sequencing the most valuable type-strain genomes for metagenomic binning, comparative biology and taxonomic classification.</title>
        <authorList>
            <person name="Goeker M."/>
        </authorList>
    </citation>
    <scope>NUCLEOTIDE SEQUENCE [LARGE SCALE GENOMIC DNA]</scope>
    <source>
        <strain evidence="8 9">DSM 29661</strain>
    </source>
</reference>
<dbReference type="Gene3D" id="1.10.10.10">
    <property type="entry name" value="Winged helix-like DNA-binding domain superfamily/Winged helix DNA-binding domain"/>
    <property type="match status" value="1"/>
</dbReference>
<accession>A0A318KUY2</accession>
<proteinExistence type="predicted"/>
<evidence type="ECO:0000256" key="4">
    <source>
        <dbReference type="ARBA" id="ARBA00023163"/>
    </source>
</evidence>
<dbReference type="InterPro" id="IPR011711">
    <property type="entry name" value="GntR_C"/>
</dbReference>
<dbReference type="PANTHER" id="PTHR43537:SF34">
    <property type="entry name" value="PYRUVATE DEHYDROGENASE COMPLEX REPRESSOR"/>
    <property type="match status" value="1"/>
</dbReference>
<evidence type="ECO:0000313" key="9">
    <source>
        <dbReference type="Proteomes" id="UP000247555"/>
    </source>
</evidence>
<dbReference type="PANTHER" id="PTHR43537">
    <property type="entry name" value="TRANSCRIPTIONAL REGULATOR, GNTR FAMILY"/>
    <property type="match status" value="1"/>
</dbReference>
<dbReference type="Pfam" id="PF07729">
    <property type="entry name" value="FCD"/>
    <property type="match status" value="1"/>
</dbReference>
<evidence type="ECO:0000256" key="1">
    <source>
        <dbReference type="ARBA" id="ARBA00022491"/>
    </source>
</evidence>
<dbReference type="GO" id="GO:0003700">
    <property type="term" value="F:DNA-binding transcription factor activity"/>
    <property type="evidence" value="ECO:0007669"/>
    <property type="project" value="InterPro"/>
</dbReference>
<keyword evidence="1" id="KW-0678">Repressor</keyword>
<dbReference type="Gene3D" id="1.20.120.530">
    <property type="entry name" value="GntR ligand-binding domain-like"/>
    <property type="match status" value="1"/>
</dbReference>
<evidence type="ECO:0000256" key="2">
    <source>
        <dbReference type="ARBA" id="ARBA00023015"/>
    </source>
</evidence>
<dbReference type="InterPro" id="IPR036390">
    <property type="entry name" value="WH_DNA-bd_sf"/>
</dbReference>
<dbReference type="RefSeq" id="WP_245906800.1">
    <property type="nucleotide sequence ID" value="NZ_DALYFX010000092.1"/>
</dbReference>
<dbReference type="InterPro" id="IPR000524">
    <property type="entry name" value="Tscrpt_reg_HTH_GntR"/>
</dbReference>
<keyword evidence="3" id="KW-0238">DNA-binding</keyword>
<dbReference type="PROSITE" id="PS50949">
    <property type="entry name" value="HTH_GNTR"/>
    <property type="match status" value="1"/>
</dbReference>
<gene>
    <name evidence="8" type="ORF">DFR34_1037</name>
</gene>
<evidence type="ECO:0000313" key="8">
    <source>
        <dbReference type="EMBL" id="PXX80668.1"/>
    </source>
</evidence>
<dbReference type="Pfam" id="PF00392">
    <property type="entry name" value="GntR"/>
    <property type="match status" value="1"/>
</dbReference>
<comment type="function">
    <text evidence="5">Transcriptional repressor for the pyruvate dehydrogenase complex genes aceEF and lpd.</text>
</comment>
<evidence type="ECO:0000256" key="6">
    <source>
        <dbReference type="ARBA" id="ARBA00039592"/>
    </source>
</evidence>
<feature type="domain" description="HTH gntR-type" evidence="7">
    <location>
        <begin position="14"/>
        <end position="82"/>
    </location>
</feature>
<dbReference type="GO" id="GO:0003677">
    <property type="term" value="F:DNA binding"/>
    <property type="evidence" value="ECO:0007669"/>
    <property type="project" value="UniProtKB-KW"/>
</dbReference>
<protein>
    <recommendedName>
        <fullName evidence="6">Pyruvate dehydrogenase complex repressor</fullName>
    </recommendedName>
</protein>
<dbReference type="InterPro" id="IPR008920">
    <property type="entry name" value="TF_FadR/GntR_C"/>
</dbReference>
<keyword evidence="9" id="KW-1185">Reference proteome</keyword>
<evidence type="ECO:0000256" key="5">
    <source>
        <dbReference type="ARBA" id="ARBA00037357"/>
    </source>
</evidence>
<dbReference type="SMART" id="SM00895">
    <property type="entry name" value="FCD"/>
    <property type="match status" value="1"/>
</dbReference>
<evidence type="ECO:0000259" key="7">
    <source>
        <dbReference type="PROSITE" id="PS50949"/>
    </source>
</evidence>
<name>A0A318KUY2_9NEIS</name>
<evidence type="ECO:0000256" key="3">
    <source>
        <dbReference type="ARBA" id="ARBA00023125"/>
    </source>
</evidence>
<keyword evidence="4" id="KW-0804">Transcription</keyword>
<dbReference type="InterPro" id="IPR036388">
    <property type="entry name" value="WH-like_DNA-bd_sf"/>
</dbReference>
<sequence>MPTPRMPVQRVNVPKLSDAIMHQLESMILEGSLKPGDRLPPERQLAEQLGVSRPSLREAIQRLAARGMLVSRQGGGTYVTDQLAAAFSDPWQQLLVEHPNLHRDVLEFRRTLEGAMAECAARRATEPDRERLAALMDELEVAYAGHDLLTLSRMDVAFHQAIADAAHNVLFAHLSSSLLSMLKTHVRDNIANLFDVAPVSGQLLAQHRAIWQAIHERNPQAARAAAEAHIDFVDQTLNVIRVEHEREERAMRRAQAVEKG</sequence>
<dbReference type="SUPFAM" id="SSF48008">
    <property type="entry name" value="GntR ligand-binding domain-like"/>
    <property type="match status" value="1"/>
</dbReference>
<dbReference type="SUPFAM" id="SSF46785">
    <property type="entry name" value="Winged helix' DNA-binding domain"/>
    <property type="match status" value="1"/>
</dbReference>
<dbReference type="SMART" id="SM00345">
    <property type="entry name" value="HTH_GNTR"/>
    <property type="match status" value="1"/>
</dbReference>
<dbReference type="Proteomes" id="UP000247555">
    <property type="component" value="Unassembled WGS sequence"/>
</dbReference>
<comment type="caution">
    <text evidence="8">The sequence shown here is derived from an EMBL/GenBank/DDBJ whole genome shotgun (WGS) entry which is preliminary data.</text>
</comment>
<dbReference type="PRINTS" id="PR00035">
    <property type="entry name" value="HTHGNTR"/>
</dbReference>